<accession>A0A0E9VAP6</accession>
<name>A0A0E9VAP6_ANGAN</name>
<feature type="compositionally biased region" description="Basic residues" evidence="1">
    <location>
        <begin position="1"/>
        <end position="10"/>
    </location>
</feature>
<dbReference type="AlphaFoldDB" id="A0A0E9VAP6"/>
<reference evidence="2" key="1">
    <citation type="submission" date="2014-11" db="EMBL/GenBank/DDBJ databases">
        <authorList>
            <person name="Amaro Gonzalez C."/>
        </authorList>
    </citation>
    <scope>NUCLEOTIDE SEQUENCE</scope>
</reference>
<dbReference type="EMBL" id="GBXM01033455">
    <property type="protein sequence ID" value="JAH75122.1"/>
    <property type="molecule type" value="Transcribed_RNA"/>
</dbReference>
<evidence type="ECO:0000313" key="2">
    <source>
        <dbReference type="EMBL" id="JAH75122.1"/>
    </source>
</evidence>
<feature type="region of interest" description="Disordered" evidence="1">
    <location>
        <begin position="1"/>
        <end position="24"/>
    </location>
</feature>
<evidence type="ECO:0000256" key="1">
    <source>
        <dbReference type="SAM" id="MobiDB-lite"/>
    </source>
</evidence>
<reference evidence="2" key="2">
    <citation type="journal article" date="2015" name="Fish Shellfish Immunol.">
        <title>Early steps in the European eel (Anguilla anguilla)-Vibrio vulnificus interaction in the gills: Role of the RtxA13 toxin.</title>
        <authorList>
            <person name="Callol A."/>
            <person name="Pajuelo D."/>
            <person name="Ebbesson L."/>
            <person name="Teles M."/>
            <person name="MacKenzie S."/>
            <person name="Amaro C."/>
        </authorList>
    </citation>
    <scope>NUCLEOTIDE SEQUENCE</scope>
</reference>
<proteinExistence type="predicted"/>
<protein>
    <submittedName>
        <fullName evidence="2">Uncharacterized protein</fullName>
    </submittedName>
</protein>
<sequence>MQPQGKRNHQKERAPFSTGRSAQC</sequence>
<organism evidence="2">
    <name type="scientific">Anguilla anguilla</name>
    <name type="common">European freshwater eel</name>
    <name type="synonym">Muraena anguilla</name>
    <dbReference type="NCBI Taxonomy" id="7936"/>
    <lineage>
        <taxon>Eukaryota</taxon>
        <taxon>Metazoa</taxon>
        <taxon>Chordata</taxon>
        <taxon>Craniata</taxon>
        <taxon>Vertebrata</taxon>
        <taxon>Euteleostomi</taxon>
        <taxon>Actinopterygii</taxon>
        <taxon>Neopterygii</taxon>
        <taxon>Teleostei</taxon>
        <taxon>Anguilliformes</taxon>
        <taxon>Anguillidae</taxon>
        <taxon>Anguilla</taxon>
    </lineage>
</organism>